<dbReference type="EMBL" id="MT334606">
    <property type="protein sequence ID" value="QPL17793.1"/>
    <property type="molecule type" value="Genomic_RNA"/>
</dbReference>
<dbReference type="GO" id="GO:0019028">
    <property type="term" value="C:viral capsid"/>
    <property type="evidence" value="ECO:0007669"/>
    <property type="project" value="UniProtKB-KW"/>
</dbReference>
<proteinExistence type="predicted"/>
<protein>
    <submittedName>
        <fullName evidence="2">Coat protein</fullName>
    </submittedName>
</protein>
<organism evidence="2">
    <name type="scientific">Pistacia cryptic virus</name>
    <dbReference type="NCBI Taxonomy" id="2794235"/>
    <lineage>
        <taxon>Viruses</taxon>
        <taxon>Riboviria</taxon>
        <taxon>Orthornavirae</taxon>
        <taxon>Pisuviricota</taxon>
        <taxon>Duplopiviricetes</taxon>
        <taxon>Durnavirales</taxon>
        <taxon>Partitiviridae</taxon>
    </lineage>
</organism>
<name>A0A7T0Q7S1_9VIRU</name>
<reference evidence="2" key="1">
    <citation type="submission" date="2020-04" db="EMBL/GenBank/DDBJ databases">
        <title>Transcriptome data analysis revealed novel viruses for genus Pistacia in Iran, China, and Italy.</title>
        <authorList>
            <person name="Mohammadi M."/>
            <person name="Hosseini A."/>
            <person name="Nasrollanejad S."/>
        </authorList>
    </citation>
    <scope>NUCLEOTIDE SEQUENCE</scope>
    <source>
        <strain evidence="2">PisChn</strain>
    </source>
</reference>
<evidence type="ECO:0000313" key="2">
    <source>
        <dbReference type="EMBL" id="QPL17793.1"/>
    </source>
</evidence>
<keyword evidence="2" id="KW-0946">Virion</keyword>
<feature type="region of interest" description="Disordered" evidence="1">
    <location>
        <begin position="1"/>
        <end position="51"/>
    </location>
</feature>
<sequence>MFPKGSNLPAKRPRFSHQGSTSAPDTPSAAGMEIVSVGPPSHHDSGGDAAQASSLIPRYHERLSLTINPNYLQLLTADGTLGFERLPGQRMPGIRYYTIDLGVFIAAISNVMQSYLTLKLIEQGKMTQGQVTNEVAIQTPIIVNACVSALYAKLRNIHKSFGTYAARFNAPSTYTKDIELPLPLADAIQNFGVFNPNGTINHIVCVPVYPEGVQNEGRTTQLWQSYQYEAYIPVLKSLGIPVKSVDTRIKSGSAWWTYRPQLVDGHYDFRCIFPPSNYSEHSVVLASIFLVIDDNDEPISLIAHQADDANYPVRLREVPAGFQLRAFSALCHAPSEEWNQYLLID</sequence>
<accession>A0A7T0Q7S1</accession>
<keyword evidence="2" id="KW-0167">Capsid protein</keyword>
<evidence type="ECO:0000256" key="1">
    <source>
        <dbReference type="SAM" id="MobiDB-lite"/>
    </source>
</evidence>